<evidence type="ECO:0000256" key="1">
    <source>
        <dbReference type="SAM" id="MobiDB-lite"/>
    </source>
</evidence>
<evidence type="ECO:0000313" key="2">
    <source>
        <dbReference type="EMBL" id="RGY26750.1"/>
    </source>
</evidence>
<dbReference type="RefSeq" id="WP_118337034.1">
    <property type="nucleotide sequence ID" value="NZ_QSCQ01000010.1"/>
</dbReference>
<name>A0A413J663_9BACE</name>
<proteinExistence type="predicted"/>
<comment type="caution">
    <text evidence="2">The sequence shown here is derived from an EMBL/GenBank/DDBJ whole genome shotgun (WGS) entry which is preliminary data.</text>
</comment>
<feature type="region of interest" description="Disordered" evidence="1">
    <location>
        <begin position="1"/>
        <end position="27"/>
    </location>
</feature>
<gene>
    <name evidence="2" type="ORF">DXA49_08035</name>
</gene>
<evidence type="ECO:0000313" key="3">
    <source>
        <dbReference type="Proteomes" id="UP000284431"/>
    </source>
</evidence>
<dbReference type="AlphaFoldDB" id="A0A413J663"/>
<dbReference type="Proteomes" id="UP000284431">
    <property type="component" value="Unassembled WGS sequence"/>
</dbReference>
<accession>A0A413J663</accession>
<dbReference type="EMBL" id="QSCS01000010">
    <property type="protein sequence ID" value="RGY26750.1"/>
    <property type="molecule type" value="Genomic_DNA"/>
</dbReference>
<protein>
    <submittedName>
        <fullName evidence="2">Uncharacterized protein</fullName>
    </submittedName>
</protein>
<organism evidence="2 3">
    <name type="scientific">Bacteroides caccae</name>
    <dbReference type="NCBI Taxonomy" id="47678"/>
    <lineage>
        <taxon>Bacteria</taxon>
        <taxon>Pseudomonadati</taxon>
        <taxon>Bacteroidota</taxon>
        <taxon>Bacteroidia</taxon>
        <taxon>Bacteroidales</taxon>
        <taxon>Bacteroidaceae</taxon>
        <taxon>Bacteroides</taxon>
    </lineage>
</organism>
<sequence length="157" mass="17712">MAFEKGHKFGNRFTSENQPKNPGRKPSIYKYVKDITGKKIAPEMSKEDYHKVIRFLMESTPEILEGLVKNPDGTPNKKTPVWVLNVVSAINADIRYGRTYTVDSLFDRVFGKPTQQIESEVNAQVTNNSMDLSALTTDELLQYNSLLEKIKAGNGTK</sequence>
<reference evidence="2 3" key="1">
    <citation type="submission" date="2018-08" db="EMBL/GenBank/DDBJ databases">
        <title>A genome reference for cultivated species of the human gut microbiota.</title>
        <authorList>
            <person name="Zou Y."/>
            <person name="Xue W."/>
            <person name="Luo G."/>
        </authorList>
    </citation>
    <scope>NUCLEOTIDE SEQUENCE [LARGE SCALE GENOMIC DNA]</scope>
    <source>
        <strain evidence="2 3">OF02-6LB</strain>
    </source>
</reference>